<evidence type="ECO:0000256" key="2">
    <source>
        <dbReference type="ARBA" id="ARBA00022692"/>
    </source>
</evidence>
<comment type="subcellular location">
    <subcellularLocation>
        <location evidence="1">Endomembrane system</location>
        <topology evidence="1">Multi-pass membrane protein</topology>
    </subcellularLocation>
</comment>
<proteinExistence type="predicted"/>
<reference evidence="6" key="1">
    <citation type="submission" date="2018-06" db="EMBL/GenBank/DDBJ databases">
        <authorList>
            <person name="Zhirakovskaya E."/>
        </authorList>
    </citation>
    <scope>NUCLEOTIDE SEQUENCE</scope>
</reference>
<organism evidence="6">
    <name type="scientific">hydrothermal vent metagenome</name>
    <dbReference type="NCBI Taxonomy" id="652676"/>
    <lineage>
        <taxon>unclassified sequences</taxon>
        <taxon>metagenomes</taxon>
        <taxon>ecological metagenomes</taxon>
    </lineage>
</organism>
<keyword evidence="3 5" id="KW-1133">Transmembrane helix</keyword>
<evidence type="ECO:0000256" key="4">
    <source>
        <dbReference type="ARBA" id="ARBA00023136"/>
    </source>
</evidence>
<keyword evidence="4 5" id="KW-0472">Membrane</keyword>
<dbReference type="SUPFAM" id="SSF103473">
    <property type="entry name" value="MFS general substrate transporter"/>
    <property type="match status" value="1"/>
</dbReference>
<sequence length="91" mass="9931">MANITDETSYSSKRGVISWMFFDWAAQPYHTVIITFIFAPYFAAYVAPTPLQGQEMWGYASAIAGICIALLAPVLGSIADVSGPRKPWIAV</sequence>
<feature type="transmembrane region" description="Helical" evidence="5">
    <location>
        <begin position="59"/>
        <end position="79"/>
    </location>
</feature>
<protein>
    <submittedName>
        <fullName evidence="6">Uncharacterized MFS-type transporter</fullName>
    </submittedName>
</protein>
<dbReference type="InterPro" id="IPR036259">
    <property type="entry name" value="MFS_trans_sf"/>
</dbReference>
<feature type="transmembrane region" description="Helical" evidence="5">
    <location>
        <begin position="29"/>
        <end position="47"/>
    </location>
</feature>
<dbReference type="EMBL" id="UOEQ01000282">
    <property type="protein sequence ID" value="VAW20536.1"/>
    <property type="molecule type" value="Genomic_DNA"/>
</dbReference>
<name>A0A3B0ULR8_9ZZZZ</name>
<dbReference type="PANTHER" id="PTHR23519:SF1">
    <property type="entry name" value="AUTOPHAGY-RELATED PROTEIN 22"/>
    <property type="match status" value="1"/>
</dbReference>
<feature type="non-terminal residue" evidence="6">
    <location>
        <position position="91"/>
    </location>
</feature>
<keyword evidence="2 5" id="KW-0812">Transmembrane</keyword>
<evidence type="ECO:0000313" key="6">
    <source>
        <dbReference type="EMBL" id="VAW20536.1"/>
    </source>
</evidence>
<evidence type="ECO:0000256" key="1">
    <source>
        <dbReference type="ARBA" id="ARBA00004127"/>
    </source>
</evidence>
<dbReference type="AlphaFoldDB" id="A0A3B0ULR8"/>
<dbReference type="GO" id="GO:0012505">
    <property type="term" value="C:endomembrane system"/>
    <property type="evidence" value="ECO:0007669"/>
    <property type="project" value="UniProtKB-SubCell"/>
</dbReference>
<dbReference type="PANTHER" id="PTHR23519">
    <property type="entry name" value="AUTOPHAGY-RELATED PROTEIN 22"/>
    <property type="match status" value="1"/>
</dbReference>
<accession>A0A3B0ULR8</accession>
<dbReference type="InterPro" id="IPR050495">
    <property type="entry name" value="ATG22/LtaA_families"/>
</dbReference>
<gene>
    <name evidence="6" type="ORF">MNBD_ALPHA11-800</name>
</gene>
<evidence type="ECO:0000256" key="5">
    <source>
        <dbReference type="SAM" id="Phobius"/>
    </source>
</evidence>
<evidence type="ECO:0000256" key="3">
    <source>
        <dbReference type="ARBA" id="ARBA00022989"/>
    </source>
</evidence>